<dbReference type="EMBL" id="FPAJ01000001">
    <property type="protein sequence ID" value="SFS37992.1"/>
    <property type="molecule type" value="Genomic_DNA"/>
</dbReference>
<proteinExistence type="inferred from homology"/>
<dbReference type="Proteomes" id="UP000199239">
    <property type="component" value="Unassembled WGS sequence"/>
</dbReference>
<dbReference type="OrthoDB" id="9810980at2"/>
<dbReference type="InterPro" id="IPR050739">
    <property type="entry name" value="MFP"/>
</dbReference>
<dbReference type="InterPro" id="IPR058982">
    <property type="entry name" value="Beta-barrel_AprE"/>
</dbReference>
<evidence type="ECO:0000256" key="5">
    <source>
        <dbReference type="ARBA" id="ARBA00022989"/>
    </source>
</evidence>
<feature type="transmembrane region" description="Helical" evidence="7">
    <location>
        <begin position="24"/>
        <end position="44"/>
    </location>
</feature>
<dbReference type="InterPro" id="IPR006144">
    <property type="entry name" value="Secretion_HlyD_CS"/>
</dbReference>
<dbReference type="Gene3D" id="2.40.30.170">
    <property type="match status" value="1"/>
</dbReference>
<evidence type="ECO:0000256" key="4">
    <source>
        <dbReference type="ARBA" id="ARBA00022692"/>
    </source>
</evidence>
<keyword evidence="5 7" id="KW-1133">Transmembrane helix</keyword>
<dbReference type="RefSeq" id="WP_093914417.1">
    <property type="nucleotide sequence ID" value="NZ_FPAJ01000001.1"/>
</dbReference>
<evidence type="ECO:0000256" key="3">
    <source>
        <dbReference type="ARBA" id="ARBA00022448"/>
    </source>
</evidence>
<evidence type="ECO:0000259" key="8">
    <source>
        <dbReference type="Pfam" id="PF26002"/>
    </source>
</evidence>
<dbReference type="AlphaFoldDB" id="A0A1I6PCP8"/>
<dbReference type="GO" id="GO:0016020">
    <property type="term" value="C:membrane"/>
    <property type="evidence" value="ECO:0007669"/>
    <property type="project" value="UniProtKB-SubCell"/>
</dbReference>
<accession>A0A1I6PCP8</accession>
<protein>
    <submittedName>
        <fullName evidence="9">Membrane fusion protein, adhesin transport system</fullName>
    </submittedName>
</protein>
<evidence type="ECO:0000256" key="7">
    <source>
        <dbReference type="SAM" id="Phobius"/>
    </source>
</evidence>
<keyword evidence="4 7" id="KW-0812">Transmembrane</keyword>
<keyword evidence="6 7" id="KW-0472">Membrane</keyword>
<dbReference type="PROSITE" id="PS00543">
    <property type="entry name" value="HLYD_FAMILY"/>
    <property type="match status" value="1"/>
</dbReference>
<keyword evidence="3" id="KW-0813">Transport</keyword>
<feature type="domain" description="AprE-like beta-barrel" evidence="8">
    <location>
        <begin position="281"/>
        <end position="375"/>
    </location>
</feature>
<dbReference type="PANTHER" id="PTHR30386:SF26">
    <property type="entry name" value="TRANSPORT PROTEIN COMB"/>
    <property type="match status" value="1"/>
</dbReference>
<dbReference type="STRING" id="394264.SAMN04488040_0103"/>
<gene>
    <name evidence="9" type="ORF">SAMN04488040_0103</name>
</gene>
<evidence type="ECO:0000256" key="1">
    <source>
        <dbReference type="ARBA" id="ARBA00004167"/>
    </source>
</evidence>
<dbReference type="GO" id="GO:0009306">
    <property type="term" value="P:protein secretion"/>
    <property type="evidence" value="ECO:0007669"/>
    <property type="project" value="InterPro"/>
</dbReference>
<evidence type="ECO:0000256" key="2">
    <source>
        <dbReference type="ARBA" id="ARBA00009477"/>
    </source>
</evidence>
<comment type="similarity">
    <text evidence="2">Belongs to the membrane fusion protein (MFP) (TC 8.A.1) family.</text>
</comment>
<name>A0A1I6PCP8_9RHOB</name>
<sequence length="397" mass="43855">MNTQDAIPTLDGQMKGTLRGPSTVVWLCGATVLIFVVWASFAWIDEIVRAEGSMISSSRPQIIQNLEGGILAELAVGEGDIVEKGDVLARLHGTQFQSSVDDLEDQISAFEIRRLRLEAEMAGQSEFDVPAAFVQRTPDIVASERVLLKARQVDFLSRSDGAGRVLTEAAKERELLENMLKKKIVSLIEVTRARKVHADARIRLDEIITGTELDRAQEYSDVLKELATLKQNLKSSTDQLNRTILTSPLRGIVNNLAVTTIGGVVRPGEEILQIIPIDEELFVEARVKPENIAGVRPGQEATVKLSAYDYTIYGTLKGTVKLISADTFKDDRSRSPDGGPHYKVTLQVDTDHLTPRQASLQIRPGMQASVELHTGSKTVLQYLLKPLYKSKEAFREP</sequence>
<evidence type="ECO:0000313" key="9">
    <source>
        <dbReference type="EMBL" id="SFS37992.1"/>
    </source>
</evidence>
<keyword evidence="10" id="KW-1185">Reference proteome</keyword>
<organism evidence="9 10">
    <name type="scientific">Sulfitobacter marinus</name>
    <dbReference type="NCBI Taxonomy" id="394264"/>
    <lineage>
        <taxon>Bacteria</taxon>
        <taxon>Pseudomonadati</taxon>
        <taxon>Pseudomonadota</taxon>
        <taxon>Alphaproteobacteria</taxon>
        <taxon>Rhodobacterales</taxon>
        <taxon>Roseobacteraceae</taxon>
        <taxon>Sulfitobacter</taxon>
    </lineage>
</organism>
<evidence type="ECO:0000256" key="6">
    <source>
        <dbReference type="ARBA" id="ARBA00023136"/>
    </source>
</evidence>
<evidence type="ECO:0000313" key="10">
    <source>
        <dbReference type="Proteomes" id="UP000199239"/>
    </source>
</evidence>
<reference evidence="10" key="1">
    <citation type="submission" date="2016-10" db="EMBL/GenBank/DDBJ databases">
        <authorList>
            <person name="Varghese N."/>
            <person name="Submissions S."/>
        </authorList>
    </citation>
    <scope>NUCLEOTIDE SEQUENCE [LARGE SCALE GENOMIC DNA]</scope>
    <source>
        <strain evidence="10">DSM 23422</strain>
    </source>
</reference>
<dbReference type="PANTHER" id="PTHR30386">
    <property type="entry name" value="MEMBRANE FUSION SUBUNIT OF EMRAB-TOLC MULTIDRUG EFFLUX PUMP"/>
    <property type="match status" value="1"/>
</dbReference>
<comment type="subcellular location">
    <subcellularLocation>
        <location evidence="1">Membrane</location>
        <topology evidence="1">Single-pass membrane protein</topology>
    </subcellularLocation>
</comment>
<dbReference type="PRINTS" id="PR01490">
    <property type="entry name" value="RTXTOXIND"/>
</dbReference>
<dbReference type="Pfam" id="PF26002">
    <property type="entry name" value="Beta-barrel_AprE"/>
    <property type="match status" value="1"/>
</dbReference>